<comment type="subcellular location">
    <subcellularLocation>
        <location evidence="1">Cell membrane</location>
        <topology evidence="1">Multi-pass membrane protein</topology>
    </subcellularLocation>
</comment>
<dbReference type="Proteomes" id="UP000030661">
    <property type="component" value="Unassembled WGS sequence"/>
</dbReference>
<dbReference type="HOGENOM" id="CLU_132534_2_0_0"/>
<feature type="transmembrane region" description="Helical" evidence="8">
    <location>
        <begin position="99"/>
        <end position="120"/>
    </location>
</feature>
<evidence type="ECO:0000256" key="5">
    <source>
        <dbReference type="ARBA" id="ARBA00022960"/>
    </source>
</evidence>
<dbReference type="GO" id="GO:0008360">
    <property type="term" value="P:regulation of cell shape"/>
    <property type="evidence" value="ECO:0007669"/>
    <property type="project" value="UniProtKB-KW"/>
</dbReference>
<dbReference type="InterPro" id="IPR007227">
    <property type="entry name" value="Cell_shape_determining_MreD"/>
</dbReference>
<dbReference type="GO" id="GO:0005886">
    <property type="term" value="C:plasma membrane"/>
    <property type="evidence" value="ECO:0007669"/>
    <property type="project" value="UniProtKB-SubCell"/>
</dbReference>
<dbReference type="AlphaFoldDB" id="A0A081C5V2"/>
<dbReference type="NCBIfam" id="TIGR03426">
    <property type="entry name" value="shape_MreD"/>
    <property type="match status" value="1"/>
</dbReference>
<keyword evidence="3" id="KW-1003">Cell membrane</keyword>
<evidence type="ECO:0000256" key="1">
    <source>
        <dbReference type="ARBA" id="ARBA00004651"/>
    </source>
</evidence>
<dbReference type="Pfam" id="PF04093">
    <property type="entry name" value="MreD"/>
    <property type="match status" value="1"/>
</dbReference>
<dbReference type="EMBL" id="DF820471">
    <property type="protein sequence ID" value="GAK59957.1"/>
    <property type="molecule type" value="Genomic_DNA"/>
</dbReference>
<organism evidence="9">
    <name type="scientific">Vecturithrix granuli</name>
    <dbReference type="NCBI Taxonomy" id="1499967"/>
    <lineage>
        <taxon>Bacteria</taxon>
        <taxon>Candidatus Moduliflexota</taxon>
        <taxon>Candidatus Vecturitrichia</taxon>
        <taxon>Candidatus Vecturitrichales</taxon>
        <taxon>Candidatus Vecturitrichaceae</taxon>
        <taxon>Candidatus Vecturithrix</taxon>
    </lineage>
</organism>
<comment type="similarity">
    <text evidence="2">Belongs to the MreD family.</text>
</comment>
<sequence>MYIVFTCIVFLGAMVFQTSLLRYVSIGGVRPDLVLIIVVYLGLVRGPDAGSFSGFVFGLFEDAYSGGLLGANALIKTMLGFACGLLGKRLYTQSLLTHILCVGIGTVANVAILSSIHGFAPEWRTILIYEMLYNLLCCPVIVAIYRYGERYLKPKTPS</sequence>
<keyword evidence="7 8" id="KW-0472">Membrane</keyword>
<evidence type="ECO:0000313" key="9">
    <source>
        <dbReference type="EMBL" id="GAK59957.1"/>
    </source>
</evidence>
<accession>A0A081C5V2</accession>
<name>A0A081C5V2_VECG1</name>
<evidence type="ECO:0000256" key="3">
    <source>
        <dbReference type="ARBA" id="ARBA00022475"/>
    </source>
</evidence>
<evidence type="ECO:0000256" key="2">
    <source>
        <dbReference type="ARBA" id="ARBA00007776"/>
    </source>
</evidence>
<dbReference type="eggNOG" id="COG2891">
    <property type="taxonomic scope" value="Bacteria"/>
</dbReference>
<protein>
    <submittedName>
        <fullName evidence="9">Rod shape-determining protein MreD</fullName>
    </submittedName>
</protein>
<evidence type="ECO:0000256" key="4">
    <source>
        <dbReference type="ARBA" id="ARBA00022692"/>
    </source>
</evidence>
<keyword evidence="4 8" id="KW-0812">Transmembrane</keyword>
<gene>
    <name evidence="9" type="ORF">U27_06943</name>
</gene>
<evidence type="ECO:0000256" key="7">
    <source>
        <dbReference type="ARBA" id="ARBA00023136"/>
    </source>
</evidence>
<keyword evidence="5" id="KW-0133">Cell shape</keyword>
<proteinExistence type="inferred from homology"/>
<evidence type="ECO:0000313" key="10">
    <source>
        <dbReference type="Proteomes" id="UP000030661"/>
    </source>
</evidence>
<feature type="transmembrane region" description="Helical" evidence="8">
    <location>
        <begin position="126"/>
        <end position="145"/>
    </location>
</feature>
<keyword evidence="10" id="KW-1185">Reference proteome</keyword>
<evidence type="ECO:0000256" key="6">
    <source>
        <dbReference type="ARBA" id="ARBA00022989"/>
    </source>
</evidence>
<evidence type="ECO:0000256" key="8">
    <source>
        <dbReference type="SAM" id="Phobius"/>
    </source>
</evidence>
<dbReference type="STRING" id="1499967.U27_06943"/>
<keyword evidence="6 8" id="KW-1133">Transmembrane helix</keyword>
<feature type="transmembrane region" description="Helical" evidence="8">
    <location>
        <begin position="63"/>
        <end position="87"/>
    </location>
</feature>
<reference evidence="9" key="1">
    <citation type="journal article" date="2015" name="PeerJ">
        <title>First genomic representation of candidate bacterial phylum KSB3 points to enhanced environmental sensing as a trigger of wastewater bulking.</title>
        <authorList>
            <person name="Sekiguchi Y."/>
            <person name="Ohashi A."/>
            <person name="Parks D.H."/>
            <person name="Yamauchi T."/>
            <person name="Tyson G.W."/>
            <person name="Hugenholtz P."/>
        </authorList>
    </citation>
    <scope>NUCLEOTIDE SEQUENCE [LARGE SCALE GENOMIC DNA]</scope>
</reference>